<proteinExistence type="predicted"/>
<dbReference type="InterPro" id="IPR044925">
    <property type="entry name" value="His-Me_finger_sf"/>
</dbReference>
<name>A0A6H1ZI21_9ZZZZ</name>
<accession>A0A6H1ZI21</accession>
<keyword evidence="2" id="KW-0378">Hydrolase</keyword>
<dbReference type="EMBL" id="MT144034">
    <property type="protein sequence ID" value="QJA47178.1"/>
    <property type="molecule type" value="Genomic_DNA"/>
</dbReference>
<dbReference type="Pfam" id="PF13392">
    <property type="entry name" value="HNH_3"/>
    <property type="match status" value="1"/>
</dbReference>
<dbReference type="EMBL" id="MT144923">
    <property type="protein sequence ID" value="QJI01430.1"/>
    <property type="molecule type" value="Genomic_DNA"/>
</dbReference>
<evidence type="ECO:0000313" key="3">
    <source>
        <dbReference type="EMBL" id="QJI01430.1"/>
    </source>
</evidence>
<evidence type="ECO:0000259" key="1">
    <source>
        <dbReference type="Pfam" id="PF13392"/>
    </source>
</evidence>
<dbReference type="InterPro" id="IPR003615">
    <property type="entry name" value="HNH_nuc"/>
</dbReference>
<sequence>MFTEKSRERFWSKVDKRGMLECWNWTGCTNTRGYGTSRINGYQYQAHRLSWMLTKGDIPDDFMVLHVCGNARCVNNAHLYLGYAKHNAEDLARHNVYRSLGLM</sequence>
<dbReference type="SUPFAM" id="SSF54060">
    <property type="entry name" value="His-Me finger endonucleases"/>
    <property type="match status" value="1"/>
</dbReference>
<keyword evidence="2" id="KW-0255">Endonuclease</keyword>
<dbReference type="AlphaFoldDB" id="A0A6H1ZI21"/>
<dbReference type="InterPro" id="IPR044930">
    <property type="entry name" value="Homing_endonuclease_His-Me"/>
</dbReference>
<dbReference type="GO" id="GO:0004519">
    <property type="term" value="F:endonuclease activity"/>
    <property type="evidence" value="ECO:0007669"/>
    <property type="project" value="UniProtKB-KW"/>
</dbReference>
<dbReference type="Gene3D" id="3.90.75.10">
    <property type="entry name" value="Homing Intron 3 (I-ppo) Encoded Endonuclease, Chain A"/>
    <property type="match status" value="1"/>
</dbReference>
<organism evidence="2">
    <name type="scientific">viral metagenome</name>
    <dbReference type="NCBI Taxonomy" id="1070528"/>
    <lineage>
        <taxon>unclassified sequences</taxon>
        <taxon>metagenomes</taxon>
        <taxon>organismal metagenomes</taxon>
    </lineage>
</organism>
<feature type="domain" description="HNH nuclease" evidence="1">
    <location>
        <begin position="44"/>
        <end position="88"/>
    </location>
</feature>
<reference evidence="2" key="1">
    <citation type="submission" date="2020-03" db="EMBL/GenBank/DDBJ databases">
        <title>The deep terrestrial virosphere.</title>
        <authorList>
            <person name="Holmfeldt K."/>
            <person name="Nilsson E."/>
            <person name="Simone D."/>
            <person name="Lopez-Fernandez M."/>
            <person name="Wu X."/>
            <person name="de Brujin I."/>
            <person name="Lundin D."/>
            <person name="Andersson A."/>
            <person name="Bertilsson S."/>
            <person name="Dopson M."/>
        </authorList>
    </citation>
    <scope>NUCLEOTIDE SEQUENCE</scope>
    <source>
        <strain evidence="2">TM448A00615</strain>
        <strain evidence="3">TM448B02541</strain>
    </source>
</reference>
<protein>
    <submittedName>
        <fullName evidence="2">Putative homing endonuclease</fullName>
    </submittedName>
</protein>
<gene>
    <name evidence="2" type="ORF">TM448A00615_0017</name>
    <name evidence="3" type="ORF">TM448B02541_0002</name>
</gene>
<evidence type="ECO:0000313" key="2">
    <source>
        <dbReference type="EMBL" id="QJA47178.1"/>
    </source>
</evidence>
<keyword evidence="2" id="KW-0540">Nuclease</keyword>